<dbReference type="SUPFAM" id="SSF51998">
    <property type="entry name" value="PFL-like glycyl radical enzymes"/>
    <property type="match status" value="1"/>
</dbReference>
<protein>
    <recommendedName>
        <fullName evidence="1">PFL domain-containing protein</fullName>
    </recommendedName>
</protein>
<dbReference type="GO" id="GO:0005829">
    <property type="term" value="C:cytosol"/>
    <property type="evidence" value="ECO:0007669"/>
    <property type="project" value="TreeGrafter"/>
</dbReference>
<dbReference type="AlphaFoldDB" id="X1TAU6"/>
<dbReference type="EMBL" id="BARW01011164">
    <property type="protein sequence ID" value="GAI84685.1"/>
    <property type="molecule type" value="Genomic_DNA"/>
</dbReference>
<sequence>MCSPGKTGGIGFSALLLCRTLDMTLRNGNCLTIGGLVNDVGLKTGNPDNFNAFDEFLDAFSQQINFVIKKIVEATTIRDKLFANSFPAPFISAFMRGCFKNKKDVTQGGAFYDAEGILIMNSIANMVDSLYVIKKLIFEQKKFNFNDL</sequence>
<evidence type="ECO:0000313" key="2">
    <source>
        <dbReference type="EMBL" id="GAI84685.1"/>
    </source>
</evidence>
<name>X1TAU6_9ZZZZ</name>
<feature type="domain" description="PFL" evidence="1">
    <location>
        <begin position="1"/>
        <end position="148"/>
    </location>
</feature>
<proteinExistence type="predicted"/>
<dbReference type="PANTHER" id="PTHR43641:SF2">
    <property type="entry name" value="DEHYDRATASE YBIW-RELATED"/>
    <property type="match status" value="1"/>
</dbReference>
<comment type="caution">
    <text evidence="2">The sequence shown here is derived from an EMBL/GenBank/DDBJ whole genome shotgun (WGS) entry which is preliminary data.</text>
</comment>
<dbReference type="InterPro" id="IPR051215">
    <property type="entry name" value="GRE"/>
</dbReference>
<dbReference type="GO" id="GO:0003824">
    <property type="term" value="F:catalytic activity"/>
    <property type="evidence" value="ECO:0007669"/>
    <property type="project" value="InterPro"/>
</dbReference>
<organism evidence="2">
    <name type="scientific">marine sediment metagenome</name>
    <dbReference type="NCBI Taxonomy" id="412755"/>
    <lineage>
        <taxon>unclassified sequences</taxon>
        <taxon>metagenomes</taxon>
        <taxon>ecological metagenomes</taxon>
    </lineage>
</organism>
<gene>
    <name evidence="2" type="ORF">S12H4_21648</name>
</gene>
<evidence type="ECO:0000259" key="1">
    <source>
        <dbReference type="PROSITE" id="PS51554"/>
    </source>
</evidence>
<dbReference type="PANTHER" id="PTHR43641">
    <property type="entry name" value="FORMATE ACETYLTRANSFERASE 3-RELATED"/>
    <property type="match status" value="1"/>
</dbReference>
<dbReference type="Gene3D" id="3.20.70.20">
    <property type="match status" value="1"/>
</dbReference>
<dbReference type="PROSITE" id="PS51554">
    <property type="entry name" value="PFL"/>
    <property type="match status" value="1"/>
</dbReference>
<accession>X1TAU6</accession>
<reference evidence="2" key="1">
    <citation type="journal article" date="2014" name="Front. Microbiol.">
        <title>High frequency of phylogenetically diverse reductive dehalogenase-homologous genes in deep subseafloor sedimentary metagenomes.</title>
        <authorList>
            <person name="Kawai M."/>
            <person name="Futagami T."/>
            <person name="Toyoda A."/>
            <person name="Takaki Y."/>
            <person name="Nishi S."/>
            <person name="Hori S."/>
            <person name="Arai W."/>
            <person name="Tsubouchi T."/>
            <person name="Morono Y."/>
            <person name="Uchiyama I."/>
            <person name="Ito T."/>
            <person name="Fujiyama A."/>
            <person name="Inagaki F."/>
            <person name="Takami H."/>
        </authorList>
    </citation>
    <scope>NUCLEOTIDE SEQUENCE</scope>
    <source>
        <strain evidence="2">Expedition CK06-06</strain>
    </source>
</reference>
<dbReference type="InterPro" id="IPR004184">
    <property type="entry name" value="PFL_dom"/>
</dbReference>
<dbReference type="Pfam" id="PF02901">
    <property type="entry name" value="PFL-like"/>
    <property type="match status" value="1"/>
</dbReference>